<dbReference type="GO" id="GO:0046872">
    <property type="term" value="F:metal ion binding"/>
    <property type="evidence" value="ECO:0007669"/>
    <property type="project" value="UniProtKB-KW"/>
</dbReference>
<proteinExistence type="predicted"/>
<keyword evidence="1" id="KW-0479">Metal-binding</keyword>
<dbReference type="InterPro" id="IPR006121">
    <property type="entry name" value="HMA_dom"/>
</dbReference>
<dbReference type="SUPFAM" id="SSF55008">
    <property type="entry name" value="HMA, heavy metal-associated domain"/>
    <property type="match status" value="1"/>
</dbReference>
<evidence type="ECO:0000256" key="1">
    <source>
        <dbReference type="ARBA" id="ARBA00022723"/>
    </source>
</evidence>
<dbReference type="InterPro" id="IPR017969">
    <property type="entry name" value="Heavy-metal-associated_CS"/>
</dbReference>
<accession>A0A6J5CM46</accession>
<reference evidence="3 4" key="1">
    <citation type="submission" date="2020-04" db="EMBL/GenBank/DDBJ databases">
        <authorList>
            <person name="De Canck E."/>
        </authorList>
    </citation>
    <scope>NUCLEOTIDE SEQUENCE [LARGE SCALE GENOMIC DNA]</scope>
    <source>
        <strain evidence="3 4">LMG 22037</strain>
    </source>
</reference>
<dbReference type="PROSITE" id="PS01047">
    <property type="entry name" value="HMA_1"/>
    <property type="match status" value="1"/>
</dbReference>
<dbReference type="Pfam" id="PF00403">
    <property type="entry name" value="HMA"/>
    <property type="match status" value="1"/>
</dbReference>
<protein>
    <recommendedName>
        <fullName evidence="2">HMA domain-containing protein</fullName>
    </recommendedName>
</protein>
<dbReference type="RefSeq" id="WP_028360335.1">
    <property type="nucleotide sequence ID" value="NZ_CADFGL010000039.1"/>
</dbReference>
<sequence length="67" mass="6797">MKTELAVEDMSCGGCARSIARAVAGLDPAAAVDVDVSTKIVTITSTLPAAQFVEAIAAAGFHPSVRH</sequence>
<organism evidence="3 4">
    <name type="scientific">Paraburkholderia phenoliruptrix</name>
    <dbReference type="NCBI Taxonomy" id="252970"/>
    <lineage>
        <taxon>Bacteria</taxon>
        <taxon>Pseudomonadati</taxon>
        <taxon>Pseudomonadota</taxon>
        <taxon>Betaproteobacteria</taxon>
        <taxon>Burkholderiales</taxon>
        <taxon>Burkholderiaceae</taxon>
        <taxon>Paraburkholderia</taxon>
    </lineage>
</organism>
<evidence type="ECO:0000259" key="2">
    <source>
        <dbReference type="PROSITE" id="PS50846"/>
    </source>
</evidence>
<dbReference type="CDD" id="cd00371">
    <property type="entry name" value="HMA"/>
    <property type="match status" value="1"/>
</dbReference>
<evidence type="ECO:0000313" key="3">
    <source>
        <dbReference type="EMBL" id="CAB3740773.1"/>
    </source>
</evidence>
<dbReference type="Gene3D" id="3.30.70.100">
    <property type="match status" value="1"/>
</dbReference>
<gene>
    <name evidence="3" type="ORF">LMG22037_06415</name>
</gene>
<dbReference type="AlphaFoldDB" id="A0A6J5CM46"/>
<dbReference type="Proteomes" id="UP000494249">
    <property type="component" value="Unassembled WGS sequence"/>
</dbReference>
<name>A0A6J5CM46_9BURK</name>
<feature type="domain" description="HMA" evidence="2">
    <location>
        <begin position="1"/>
        <end position="64"/>
    </location>
</feature>
<dbReference type="EMBL" id="CADIKB010000067">
    <property type="protein sequence ID" value="CAB3740773.1"/>
    <property type="molecule type" value="Genomic_DNA"/>
</dbReference>
<evidence type="ECO:0000313" key="4">
    <source>
        <dbReference type="Proteomes" id="UP000494249"/>
    </source>
</evidence>
<dbReference type="PROSITE" id="PS50846">
    <property type="entry name" value="HMA_2"/>
    <property type="match status" value="1"/>
</dbReference>
<dbReference type="InterPro" id="IPR036163">
    <property type="entry name" value="HMA_dom_sf"/>
</dbReference>